<dbReference type="Pfam" id="PF05069">
    <property type="entry name" value="Phage_tail_S"/>
    <property type="match status" value="1"/>
</dbReference>
<comment type="caution">
    <text evidence="1">The sequence shown here is derived from an EMBL/GenBank/DDBJ whole genome shotgun (WGS) entry which is preliminary data.</text>
</comment>
<sequence length="165" mass="17617">MIRVELKQDQVTVGLEALARQLDDLTPVMREIGAFLVASTKDRFQKGETPEGAKWAPKSPTTVAAYARRKVRLDPRPLFGETGMLSSQIAMFAGPASVEVGSNLVYAAVMQFGAGKGAFGADRAGHPIPWGTIPGRPFLGLSPTDAQGIRDIVGEWLQTAATPEP</sequence>
<dbReference type="InterPro" id="IPR006522">
    <property type="entry name" value="Phage_virion_morphogenesis"/>
</dbReference>
<proteinExistence type="predicted"/>
<reference evidence="1 2" key="1">
    <citation type="submission" date="2018-04" db="EMBL/GenBank/DDBJ databases">
        <title>Genomic Encyclopedia of Type Strains, Phase III (KMG-III): the genomes of soil and plant-associated and newly described type strains.</title>
        <authorList>
            <person name="Whitman W."/>
        </authorList>
    </citation>
    <scope>NUCLEOTIDE SEQUENCE [LARGE SCALE GENOMIC DNA]</scope>
    <source>
        <strain evidence="1 2">KA25</strain>
    </source>
</reference>
<protein>
    <submittedName>
        <fullName evidence="1">Phage virion morphogenesis protein</fullName>
    </submittedName>
</protein>
<dbReference type="NCBIfam" id="TIGR01635">
    <property type="entry name" value="tail_comp_S"/>
    <property type="match status" value="1"/>
</dbReference>
<dbReference type="RefSeq" id="WP_108222510.1">
    <property type="nucleotide sequence ID" value="NZ_QAOT01000028.1"/>
</dbReference>
<organism evidence="1 2">
    <name type="scientific">Cereibacter azotoformans</name>
    <dbReference type="NCBI Taxonomy" id="43057"/>
    <lineage>
        <taxon>Bacteria</taxon>
        <taxon>Pseudomonadati</taxon>
        <taxon>Pseudomonadota</taxon>
        <taxon>Alphaproteobacteria</taxon>
        <taxon>Rhodobacterales</taxon>
        <taxon>Paracoccaceae</taxon>
        <taxon>Cereibacter</taxon>
    </lineage>
</organism>
<keyword evidence="2" id="KW-1185">Reference proteome</keyword>
<dbReference type="Proteomes" id="UP000244060">
    <property type="component" value="Unassembled WGS sequence"/>
</dbReference>
<name>A0A2T5JSI9_9RHOB</name>
<dbReference type="EMBL" id="QAOT01000028">
    <property type="protein sequence ID" value="PTR11156.1"/>
    <property type="molecule type" value="Genomic_DNA"/>
</dbReference>
<dbReference type="OrthoDB" id="2081253at2"/>
<evidence type="ECO:0000313" key="1">
    <source>
        <dbReference type="EMBL" id="PTR11156.1"/>
    </source>
</evidence>
<gene>
    <name evidence="1" type="ORF">C8J28_12817</name>
</gene>
<dbReference type="AlphaFoldDB" id="A0A2T5JSI9"/>
<accession>A0A2T5JSI9</accession>
<evidence type="ECO:0000313" key="2">
    <source>
        <dbReference type="Proteomes" id="UP000244060"/>
    </source>
</evidence>